<dbReference type="Gene3D" id="3.50.50.60">
    <property type="entry name" value="FAD/NAD(P)-binding domain"/>
    <property type="match status" value="2"/>
</dbReference>
<dbReference type="SUPFAM" id="SSF51905">
    <property type="entry name" value="FAD/NAD(P)-binding domain"/>
    <property type="match status" value="1"/>
</dbReference>
<organism evidence="21 22">
    <name type="scientific">Astrephomene gubernaculifera</name>
    <dbReference type="NCBI Taxonomy" id="47775"/>
    <lineage>
        <taxon>Eukaryota</taxon>
        <taxon>Viridiplantae</taxon>
        <taxon>Chlorophyta</taxon>
        <taxon>core chlorophytes</taxon>
        <taxon>Chlorophyceae</taxon>
        <taxon>CS clade</taxon>
        <taxon>Chlamydomonadales</taxon>
        <taxon>Astrephomenaceae</taxon>
        <taxon>Astrephomene</taxon>
    </lineage>
</organism>
<dbReference type="InterPro" id="IPR036188">
    <property type="entry name" value="FAD/NAD-bd_sf"/>
</dbReference>
<evidence type="ECO:0000256" key="15">
    <source>
        <dbReference type="ARBA" id="ARBA00022946"/>
    </source>
</evidence>
<keyword evidence="22" id="KW-1185">Reference proteome</keyword>
<evidence type="ECO:0000256" key="3">
    <source>
        <dbReference type="ARBA" id="ARBA00001937"/>
    </source>
</evidence>
<comment type="similarity">
    <text evidence="7">Belongs to the carotenoid/retinoid oxidoreductase family. CrtISO subfamily.</text>
</comment>
<dbReference type="EC" id="5.2.1.13" evidence="8"/>
<comment type="cofactor">
    <cofactor evidence="3">
        <name>NADP(+)</name>
        <dbReference type="ChEBI" id="CHEBI:58349"/>
    </cofactor>
</comment>
<comment type="subcellular location">
    <subcellularLocation>
        <location evidence="5">Plastid</location>
        <location evidence="5">Chloroplast membrane</location>
        <topology evidence="5">Peripheral membrane protein</topology>
    </subcellularLocation>
</comment>
<keyword evidence="17" id="KW-0472">Membrane</keyword>
<dbReference type="PANTHER" id="PTHR46313:SF3">
    <property type="entry name" value="PROLYCOPENE ISOMERASE, CHLOROPLASTIC"/>
    <property type="match status" value="1"/>
</dbReference>
<comment type="cofactor">
    <cofactor evidence="2">
        <name>NAD(+)</name>
        <dbReference type="ChEBI" id="CHEBI:57540"/>
    </cofactor>
</comment>
<evidence type="ECO:0000256" key="9">
    <source>
        <dbReference type="ARBA" id="ARBA00022528"/>
    </source>
</evidence>
<comment type="cofactor">
    <cofactor evidence="4">
        <name>FAD</name>
        <dbReference type="ChEBI" id="CHEBI:57692"/>
    </cofactor>
</comment>
<dbReference type="AlphaFoldDB" id="A0AAD3DSI2"/>
<keyword evidence="14" id="KW-0521">NADP</keyword>
<name>A0AAD3DSI2_9CHLO</name>
<evidence type="ECO:0000256" key="7">
    <source>
        <dbReference type="ARBA" id="ARBA00005855"/>
    </source>
</evidence>
<evidence type="ECO:0000259" key="20">
    <source>
        <dbReference type="Pfam" id="PF01593"/>
    </source>
</evidence>
<dbReference type="GO" id="GO:0016491">
    <property type="term" value="F:oxidoreductase activity"/>
    <property type="evidence" value="ECO:0007669"/>
    <property type="project" value="InterPro"/>
</dbReference>
<keyword evidence="12" id="KW-0125">Carotenoid biosynthesis</keyword>
<dbReference type="InterPro" id="IPR045892">
    <property type="entry name" value="CrtISO-like"/>
</dbReference>
<sequence>MQLANAAFSATSRAPTSCSALPRSSAPLRHAVLPHQNLVAETGRLQPKHRSLKPEATKTPYPPPSRVIQTDAPTDVEYDAVIVGGGMGGLATAAQLVAKGAKVVVLEKYLLPGGSAAHFKRAGFTFDVGSSMMFGMGQEGTTNLITKCLQAVGRQLPTVPDPTQVVYHLPKSERFPQGLHVSVWRRYEAFLTELGERFPHERAGIRAFYDECWKVFNSLNVLELKSLEEPRYLLGQFAVQPLACLTLASMVAANTGEVARRHIKDPELLRFIDIECFIWSTVSADLTPMINSGMVFCDRHFGGINYPVGGVGRIGEELAEGIIEHGGHVAYKAHVKEILLAEEAAGGGEQRQQRAVGVRLADGRVFRGKTVISNATRWDTFEGLIGEDKLPTSEKLFRQRYKKSPSFFSLHMGVRAEVLRGLSDCHHILLEDWGKMEDARGVVFLSLPSLLDPSLAPPGYHVVHAFTPDWIDNWQDLSPSEYEAAKEAVSDQLCERLEAVLPGLREGIVFREAGTPRTHRRYLSRVDGSYGPIPSRRPLGMLSMPLNTTDIRGLYCVGDSTFPGQGVNAVVFSGFGCAHRVLCDLGREPTWPLLDQAYGRLLAAVRNAS</sequence>
<protein>
    <recommendedName>
        <fullName evidence="8">prolycopene isomerase</fullName>
        <ecNumber evidence="8">5.2.1.13</ecNumber>
    </recommendedName>
</protein>
<dbReference type="InterPro" id="IPR002937">
    <property type="entry name" value="Amino_oxidase"/>
</dbReference>
<accession>A0AAD3DSI2</accession>
<feature type="domain" description="Amine oxidase" evidence="20">
    <location>
        <begin position="87"/>
        <end position="582"/>
    </location>
</feature>
<keyword evidence="16" id="KW-0520">NAD</keyword>
<dbReference type="Pfam" id="PF01593">
    <property type="entry name" value="Amino_oxidase"/>
    <property type="match status" value="1"/>
</dbReference>
<dbReference type="GO" id="GO:0046608">
    <property type="term" value="F:carotenoid isomerase activity"/>
    <property type="evidence" value="ECO:0007669"/>
    <property type="project" value="InterPro"/>
</dbReference>
<evidence type="ECO:0000256" key="2">
    <source>
        <dbReference type="ARBA" id="ARBA00001911"/>
    </source>
</evidence>
<proteinExistence type="inferred from homology"/>
<dbReference type="EMBL" id="BMAR01000013">
    <property type="protein sequence ID" value="GFR46202.1"/>
    <property type="molecule type" value="Genomic_DNA"/>
</dbReference>
<evidence type="ECO:0000256" key="14">
    <source>
        <dbReference type="ARBA" id="ARBA00022857"/>
    </source>
</evidence>
<evidence type="ECO:0000256" key="17">
    <source>
        <dbReference type="ARBA" id="ARBA00023136"/>
    </source>
</evidence>
<dbReference type="InterPro" id="IPR014101">
    <property type="entry name" value="CrtISO"/>
</dbReference>
<evidence type="ECO:0000256" key="19">
    <source>
        <dbReference type="SAM" id="MobiDB-lite"/>
    </source>
</evidence>
<evidence type="ECO:0000256" key="10">
    <source>
        <dbReference type="ARBA" id="ARBA00022630"/>
    </source>
</evidence>
<evidence type="ECO:0000313" key="21">
    <source>
        <dbReference type="EMBL" id="GFR46202.1"/>
    </source>
</evidence>
<evidence type="ECO:0000256" key="12">
    <source>
        <dbReference type="ARBA" id="ARBA00022746"/>
    </source>
</evidence>
<evidence type="ECO:0000256" key="5">
    <source>
        <dbReference type="ARBA" id="ARBA00004258"/>
    </source>
</evidence>
<evidence type="ECO:0000256" key="8">
    <source>
        <dbReference type="ARBA" id="ARBA00012419"/>
    </source>
</evidence>
<dbReference type="NCBIfam" id="TIGR02730">
    <property type="entry name" value="carot_isom"/>
    <property type="match status" value="1"/>
</dbReference>
<reference evidence="21 22" key="1">
    <citation type="journal article" date="2021" name="Sci. Rep.">
        <title>Genome sequencing of the multicellular alga Astrephomene provides insights into convergent evolution of germ-soma differentiation.</title>
        <authorList>
            <person name="Yamashita S."/>
            <person name="Yamamoto K."/>
            <person name="Matsuzaki R."/>
            <person name="Suzuki S."/>
            <person name="Yamaguchi H."/>
            <person name="Hirooka S."/>
            <person name="Minakuchi Y."/>
            <person name="Miyagishima S."/>
            <person name="Kawachi M."/>
            <person name="Toyoda A."/>
            <person name="Nozaki H."/>
        </authorList>
    </citation>
    <scope>NUCLEOTIDE SEQUENCE [LARGE SCALE GENOMIC DNA]</scope>
    <source>
        <strain evidence="21 22">NIES-4017</strain>
    </source>
</reference>
<dbReference type="PANTHER" id="PTHR46313">
    <property type="match status" value="1"/>
</dbReference>
<comment type="catalytic activity">
    <reaction evidence="1">
        <text>7,7',9,9'-tetra-cis-lycopene = all-trans-lycopene</text>
        <dbReference type="Rhea" id="RHEA:30971"/>
        <dbReference type="ChEBI" id="CHEBI:15948"/>
        <dbReference type="ChEBI" id="CHEBI:62466"/>
        <dbReference type="EC" id="5.2.1.13"/>
    </reaction>
</comment>
<evidence type="ECO:0000256" key="1">
    <source>
        <dbReference type="ARBA" id="ARBA00000004"/>
    </source>
</evidence>
<keyword evidence="18" id="KW-0413">Isomerase</keyword>
<evidence type="ECO:0000256" key="13">
    <source>
        <dbReference type="ARBA" id="ARBA00022827"/>
    </source>
</evidence>
<evidence type="ECO:0000256" key="18">
    <source>
        <dbReference type="ARBA" id="ARBA00023235"/>
    </source>
</evidence>
<keyword evidence="9" id="KW-0150">Chloroplast</keyword>
<dbReference type="GO" id="GO:0031969">
    <property type="term" value="C:chloroplast membrane"/>
    <property type="evidence" value="ECO:0007669"/>
    <property type="project" value="UniProtKB-SubCell"/>
</dbReference>
<keyword evidence="15" id="KW-0809">Transit peptide</keyword>
<gene>
    <name evidence="21" type="ORF">Agub_g7733</name>
</gene>
<keyword evidence="13" id="KW-0274">FAD</keyword>
<keyword evidence="10" id="KW-0285">Flavoprotein</keyword>
<comment type="caution">
    <text evidence="21">The sequence shown here is derived from an EMBL/GenBank/DDBJ whole genome shotgun (WGS) entry which is preliminary data.</text>
</comment>
<evidence type="ECO:0000256" key="11">
    <source>
        <dbReference type="ARBA" id="ARBA00022640"/>
    </source>
</evidence>
<dbReference type="GO" id="GO:0016117">
    <property type="term" value="P:carotenoid biosynthetic process"/>
    <property type="evidence" value="ECO:0007669"/>
    <property type="project" value="UniProtKB-KW"/>
</dbReference>
<dbReference type="Proteomes" id="UP001054857">
    <property type="component" value="Unassembled WGS sequence"/>
</dbReference>
<keyword evidence="11" id="KW-0934">Plastid</keyword>
<evidence type="ECO:0000256" key="4">
    <source>
        <dbReference type="ARBA" id="ARBA00001974"/>
    </source>
</evidence>
<comment type="pathway">
    <text evidence="6">Carotenoid biosynthesis; lycopene biosynthesis.</text>
</comment>
<evidence type="ECO:0000256" key="6">
    <source>
        <dbReference type="ARBA" id="ARBA00004900"/>
    </source>
</evidence>
<feature type="region of interest" description="Disordered" evidence="19">
    <location>
        <begin position="42"/>
        <end position="70"/>
    </location>
</feature>
<evidence type="ECO:0000313" key="22">
    <source>
        <dbReference type="Proteomes" id="UP001054857"/>
    </source>
</evidence>
<evidence type="ECO:0000256" key="16">
    <source>
        <dbReference type="ARBA" id="ARBA00023027"/>
    </source>
</evidence>